<feature type="domain" description="PRC-barrel" evidence="2">
    <location>
        <begin position="281"/>
        <end position="341"/>
    </location>
</feature>
<dbReference type="InterPro" id="IPR027275">
    <property type="entry name" value="PRC-brl_dom"/>
</dbReference>
<accession>A0A934TKN3</accession>
<dbReference type="EMBL" id="NHSD01000217">
    <property type="protein sequence ID" value="MBK5927191.1"/>
    <property type="molecule type" value="Genomic_DNA"/>
</dbReference>
<reference evidence="3" key="2">
    <citation type="journal article" date="2020" name="Microorganisms">
        <title>Osmotic Adaptation and Compatible Solute Biosynthesis of Phototrophic Bacteria as Revealed from Genome Analyses.</title>
        <authorList>
            <person name="Imhoff J.F."/>
            <person name="Rahn T."/>
            <person name="Kunzel S."/>
            <person name="Keller A."/>
            <person name="Neulinger S.C."/>
        </authorList>
    </citation>
    <scope>NUCLEOTIDE SEQUENCE</scope>
    <source>
        <strain evidence="3">LMG 28126</strain>
    </source>
</reference>
<dbReference type="InterPro" id="IPR011033">
    <property type="entry name" value="PRC_barrel-like_sf"/>
</dbReference>
<keyword evidence="4" id="KW-1185">Reference proteome</keyword>
<name>A0A934TKN3_9RHOB</name>
<evidence type="ECO:0000313" key="4">
    <source>
        <dbReference type="Proteomes" id="UP000706333"/>
    </source>
</evidence>
<gene>
    <name evidence="3" type="ORF">CCR87_07530</name>
</gene>
<dbReference type="PANTHER" id="PTHR36505">
    <property type="entry name" value="BLR1072 PROTEIN"/>
    <property type="match status" value="1"/>
</dbReference>
<dbReference type="Proteomes" id="UP000706333">
    <property type="component" value="Unassembled WGS sequence"/>
</dbReference>
<dbReference type="PANTHER" id="PTHR36505:SF1">
    <property type="entry name" value="BLR1072 PROTEIN"/>
    <property type="match status" value="1"/>
</dbReference>
<dbReference type="Gene3D" id="2.30.30.240">
    <property type="entry name" value="PRC-barrel domain"/>
    <property type="match status" value="2"/>
</dbReference>
<dbReference type="SUPFAM" id="SSF50346">
    <property type="entry name" value="PRC-barrel domain"/>
    <property type="match status" value="2"/>
</dbReference>
<feature type="domain" description="PRC-barrel" evidence="2">
    <location>
        <begin position="161"/>
        <end position="211"/>
    </location>
</feature>
<evidence type="ECO:0000313" key="3">
    <source>
        <dbReference type="EMBL" id="MBK5927191.1"/>
    </source>
</evidence>
<proteinExistence type="predicted"/>
<reference evidence="3" key="1">
    <citation type="submission" date="2017-05" db="EMBL/GenBank/DDBJ databases">
        <authorList>
            <person name="Imhoff J.F."/>
            <person name="Rahn T."/>
            <person name="Kuenzel S."/>
            <person name="Neulinger S.C."/>
        </authorList>
    </citation>
    <scope>NUCLEOTIDE SEQUENCE</scope>
    <source>
        <strain evidence="3">LMG 28126</strain>
    </source>
</reference>
<dbReference type="AlphaFoldDB" id="A0A934TKN3"/>
<comment type="caution">
    <text evidence="3">The sequence shown here is derived from an EMBL/GenBank/DDBJ whole genome shotgun (WGS) entry which is preliminary data.</text>
</comment>
<protein>
    <recommendedName>
        <fullName evidence="2">PRC-barrel domain-containing protein</fullName>
    </recommendedName>
</protein>
<organism evidence="3 4">
    <name type="scientific">Rhodobaculum claviforme</name>
    <dbReference type="NCBI Taxonomy" id="1549854"/>
    <lineage>
        <taxon>Bacteria</taxon>
        <taxon>Pseudomonadati</taxon>
        <taxon>Pseudomonadota</taxon>
        <taxon>Alphaproteobacteria</taxon>
        <taxon>Rhodobacterales</taxon>
        <taxon>Paracoccaceae</taxon>
        <taxon>Rhodobaculum</taxon>
    </lineage>
</organism>
<dbReference type="Pfam" id="PF05239">
    <property type="entry name" value="PRC"/>
    <property type="match status" value="2"/>
</dbReference>
<feature type="region of interest" description="Disordered" evidence="1">
    <location>
        <begin position="244"/>
        <end position="271"/>
    </location>
</feature>
<evidence type="ECO:0000256" key="1">
    <source>
        <dbReference type="SAM" id="MobiDB-lite"/>
    </source>
</evidence>
<evidence type="ECO:0000259" key="2">
    <source>
        <dbReference type="Pfam" id="PF05239"/>
    </source>
</evidence>
<sequence length="369" mass="40305">MGRRGDTSGGPSLFQPGIFLGVSSGQAADRPRRRSRRLEFRDVFCRRSENTREPVSIRHVVYASAPNGCDRNEWRRSMKTLMMTTALVAATAFGAAAQTGAADMTGTTQGGVPAFVSSDFTGMTLYTLGRDSTGEMGDAQRDQTRWSSSDRFLEERDDWQSIGSIDDVVMTKDGEVRGVLVDVGGFLGFGARTVMVAFDDLYFVTEDADAETVDDFFVVIEMSQDQLENLPEWDEEQLRIGFESRSQSEAGAMPRDGDSAMATRGSSETFPEGYTMLEGEERTADRLMGADVHDANGETIGSVNDVVIGDDQRITDVIVDVGGFLGMGSHTVALPIEDARIGWHDEDGDARVQVSMTADQLENMPEYEG</sequence>